<dbReference type="Gramene" id="CMN246CT">
    <property type="protein sequence ID" value="CMN246CT"/>
    <property type="gene ID" value="CMN246C"/>
</dbReference>
<evidence type="ECO:0000259" key="5">
    <source>
        <dbReference type="SMART" id="SM00249"/>
    </source>
</evidence>
<dbReference type="OrthoDB" id="10446957at2759"/>
<dbReference type="InterPro" id="IPR001965">
    <property type="entry name" value="Znf_PHD"/>
</dbReference>
<proteinExistence type="predicted"/>
<evidence type="ECO:0000256" key="1">
    <source>
        <dbReference type="ARBA" id="ARBA00022723"/>
    </source>
</evidence>
<evidence type="ECO:0000313" key="7">
    <source>
        <dbReference type="Proteomes" id="UP000007014"/>
    </source>
</evidence>
<feature type="domain" description="Zinc finger PHD-type" evidence="5">
    <location>
        <begin position="380"/>
        <end position="438"/>
    </location>
</feature>
<gene>
    <name evidence="6" type="ORF">CYME_CMN246C</name>
</gene>
<reference evidence="6 7" key="2">
    <citation type="journal article" date="2007" name="BMC Biol.">
        <title>A 100%-complete sequence reveals unusually simple genomic features in the hot-spring red alga Cyanidioschyzon merolae.</title>
        <authorList>
            <person name="Nozaki H."/>
            <person name="Takano H."/>
            <person name="Misumi O."/>
            <person name="Terasawa K."/>
            <person name="Matsuzaki M."/>
            <person name="Maruyama S."/>
            <person name="Nishida K."/>
            <person name="Yagisawa F."/>
            <person name="Yoshida Y."/>
            <person name="Fujiwara T."/>
            <person name="Takio S."/>
            <person name="Tamura K."/>
            <person name="Chung S.J."/>
            <person name="Nakamura S."/>
            <person name="Kuroiwa H."/>
            <person name="Tanaka K."/>
            <person name="Sato N."/>
            <person name="Kuroiwa T."/>
        </authorList>
    </citation>
    <scope>NUCLEOTIDE SEQUENCE [LARGE SCALE GENOMIC DNA]</scope>
    <source>
        <strain evidence="6 7">10D</strain>
    </source>
</reference>
<dbReference type="EMBL" id="AP006496">
    <property type="protein sequence ID" value="BAM81331.1"/>
    <property type="molecule type" value="Genomic_DNA"/>
</dbReference>
<keyword evidence="3" id="KW-0862">Zinc</keyword>
<dbReference type="GO" id="GO:0008270">
    <property type="term" value="F:zinc ion binding"/>
    <property type="evidence" value="ECO:0007669"/>
    <property type="project" value="UniProtKB-KW"/>
</dbReference>
<dbReference type="SUPFAM" id="SSF57903">
    <property type="entry name" value="FYVE/PHD zinc finger"/>
    <property type="match status" value="1"/>
</dbReference>
<dbReference type="InterPro" id="IPR013083">
    <property type="entry name" value="Znf_RING/FYVE/PHD"/>
</dbReference>
<evidence type="ECO:0000256" key="4">
    <source>
        <dbReference type="SAM" id="MobiDB-lite"/>
    </source>
</evidence>
<protein>
    <recommendedName>
        <fullName evidence="5">Zinc finger PHD-type domain-containing protein</fullName>
    </recommendedName>
</protein>
<evidence type="ECO:0000256" key="2">
    <source>
        <dbReference type="ARBA" id="ARBA00022771"/>
    </source>
</evidence>
<feature type="region of interest" description="Disordered" evidence="4">
    <location>
        <begin position="589"/>
        <end position="619"/>
    </location>
</feature>
<dbReference type="Gene3D" id="3.30.40.10">
    <property type="entry name" value="Zinc/RING finger domain, C3HC4 (zinc finger)"/>
    <property type="match status" value="2"/>
</dbReference>
<dbReference type="AlphaFoldDB" id="M1UU40"/>
<dbReference type="Proteomes" id="UP000007014">
    <property type="component" value="Chromosome 14"/>
</dbReference>
<evidence type="ECO:0000313" key="6">
    <source>
        <dbReference type="EMBL" id="BAM81331.1"/>
    </source>
</evidence>
<dbReference type="InterPro" id="IPR011011">
    <property type="entry name" value="Znf_FYVE_PHD"/>
</dbReference>
<dbReference type="RefSeq" id="XP_005537367.1">
    <property type="nucleotide sequence ID" value="XM_005537310.1"/>
</dbReference>
<dbReference type="KEGG" id="cme:CYME_CMN246C"/>
<evidence type="ECO:0000256" key="3">
    <source>
        <dbReference type="ARBA" id="ARBA00022833"/>
    </source>
</evidence>
<sequence length="778" mass="87298">MKTSEQVERGVCSYCEELLFAKNKAEREALAHPLLGSRWSQVWLCLRCRKTVQQLRSRGARSSPGKRERNGRPLPATEVRCAVCADSGRRQLCCQRCGATFCNRCFGCTLGDWRTPPCALGSEGLRIVQRLNAILWKKGVEPLDERVSLLPAPAWMCPLCCREQGLRLAFESWLKDLPEAPQRGRLAEWTTFRERYDYRSWNPWWLWCGSLKLPQVWTQCSAGSKLTQLFDAAFSGDWKRVQTVHEDYGKLLTALEELHMASGGAFPSRQQRFRHMRRGMAEPLRLNARAQELLERYPTGPTESDALQLDCTEHDSGLVHDWYRVYSILCIAIRELLVAVAWSRLVCASVVPELWLPVQRHVLEALPFRWDDLWSRHGTICFRCGRPGGSGELLHRCDIPGCGKVYHASCVSCLSRAPYFTNGSDLTERRHWYCPWHFDRSTGWYLPSEPYPSDFISLLEAHASALPSDTLERIPWLGVVPRSDGWRLPADESAASEHAAVDRSTDGHSSGTLTTTQVPPFRAVQCRTCPFSCSIPNQAGWPEDHSEWYVWDAGIISCCSCSVWLEPPQGQDPTELACVAATWKDAGASTRVQRATQRHDKRQRLATAPSPASRHSVAPSAPSAATFAKMIRQAAHEGAARIQEAKARGDVPLVQGRSGEYIDALEYVRAEYEKYEKGNTGAVVGIMAALKSANGKPVTFSELTLELLRRGWFVTTGKTPQMTIAAFFSTRRQRLMEQGQTCTWFEWLGSARVRWCLDTPAAAVDDESSAAPADSANT</sequence>
<organism evidence="6 7">
    <name type="scientific">Cyanidioschyzon merolae (strain NIES-3377 / 10D)</name>
    <name type="common">Unicellular red alga</name>
    <dbReference type="NCBI Taxonomy" id="280699"/>
    <lineage>
        <taxon>Eukaryota</taxon>
        <taxon>Rhodophyta</taxon>
        <taxon>Bangiophyceae</taxon>
        <taxon>Cyanidiales</taxon>
        <taxon>Cyanidiaceae</taxon>
        <taxon>Cyanidioschyzon</taxon>
    </lineage>
</organism>
<dbReference type="Pfam" id="PF22908">
    <property type="entry name" value="PHD_NSD"/>
    <property type="match status" value="1"/>
</dbReference>
<accession>M1UU40</accession>
<keyword evidence="7" id="KW-1185">Reference proteome</keyword>
<name>M1UU40_CYAM1</name>
<dbReference type="InterPro" id="IPR055198">
    <property type="entry name" value="NSD_PHD"/>
</dbReference>
<keyword evidence="1" id="KW-0479">Metal-binding</keyword>
<dbReference type="GeneID" id="16995493"/>
<feature type="domain" description="Zinc finger PHD-type" evidence="5">
    <location>
        <begin position="80"/>
        <end position="161"/>
    </location>
</feature>
<dbReference type="HOGENOM" id="CLU_359966_0_0_1"/>
<dbReference type="CDD" id="cd15568">
    <property type="entry name" value="PHD5_NSD"/>
    <property type="match status" value="1"/>
</dbReference>
<dbReference type="SMART" id="SM00249">
    <property type="entry name" value="PHD"/>
    <property type="match status" value="2"/>
</dbReference>
<keyword evidence="2" id="KW-0863">Zinc-finger</keyword>
<reference evidence="6 7" key="1">
    <citation type="journal article" date="2004" name="Nature">
        <title>Genome sequence of the ultrasmall unicellular red alga Cyanidioschyzon merolae 10D.</title>
        <authorList>
            <person name="Matsuzaki M."/>
            <person name="Misumi O."/>
            <person name="Shin-i T."/>
            <person name="Maruyama S."/>
            <person name="Takahara M."/>
            <person name="Miyagishima S."/>
            <person name="Mori T."/>
            <person name="Nishida K."/>
            <person name="Yagisawa F."/>
            <person name="Nishida K."/>
            <person name="Yoshida Y."/>
            <person name="Nishimura Y."/>
            <person name="Nakao S."/>
            <person name="Kobayashi T."/>
            <person name="Momoyama Y."/>
            <person name="Higashiyama T."/>
            <person name="Minoda A."/>
            <person name="Sano M."/>
            <person name="Nomoto H."/>
            <person name="Oishi K."/>
            <person name="Hayashi H."/>
            <person name="Ohta F."/>
            <person name="Nishizaka S."/>
            <person name="Haga S."/>
            <person name="Miura S."/>
            <person name="Morishita T."/>
            <person name="Kabeya Y."/>
            <person name="Terasawa K."/>
            <person name="Suzuki Y."/>
            <person name="Ishii Y."/>
            <person name="Asakawa S."/>
            <person name="Takano H."/>
            <person name="Ohta N."/>
            <person name="Kuroiwa H."/>
            <person name="Tanaka K."/>
            <person name="Shimizu N."/>
            <person name="Sugano S."/>
            <person name="Sato N."/>
            <person name="Nozaki H."/>
            <person name="Ogasawara N."/>
            <person name="Kohara Y."/>
            <person name="Kuroiwa T."/>
        </authorList>
    </citation>
    <scope>NUCLEOTIDE SEQUENCE [LARGE SCALE GENOMIC DNA]</scope>
    <source>
        <strain evidence="6 7">10D</strain>
    </source>
</reference>